<accession>A0A9W6X8A6</accession>
<proteinExistence type="predicted"/>
<dbReference type="PANTHER" id="PTHR33064">
    <property type="entry name" value="POL PROTEIN"/>
    <property type="match status" value="1"/>
</dbReference>
<evidence type="ECO:0000313" key="3">
    <source>
        <dbReference type="Proteomes" id="UP001165083"/>
    </source>
</evidence>
<comment type="caution">
    <text evidence="2">The sequence shown here is derived from an EMBL/GenBank/DDBJ whole genome shotgun (WGS) entry which is preliminary data.</text>
</comment>
<dbReference type="PANTHER" id="PTHR33064:SF37">
    <property type="entry name" value="RIBONUCLEASE H"/>
    <property type="match status" value="1"/>
</dbReference>
<dbReference type="SUPFAM" id="SSF56672">
    <property type="entry name" value="DNA/RNA polymerases"/>
    <property type="match status" value="1"/>
</dbReference>
<evidence type="ECO:0000313" key="2">
    <source>
        <dbReference type="EMBL" id="GMF33624.1"/>
    </source>
</evidence>
<dbReference type="OrthoDB" id="120134at2759"/>
<protein>
    <submittedName>
        <fullName evidence="2">Unnamed protein product</fullName>
    </submittedName>
</protein>
<gene>
    <name evidence="2" type="ORF">Plil01_001433200</name>
</gene>
<dbReference type="AlphaFoldDB" id="A0A9W6X8A6"/>
<name>A0A9W6X8A6_9STRA</name>
<dbReference type="InterPro" id="IPR043502">
    <property type="entry name" value="DNA/RNA_pol_sf"/>
</dbReference>
<feature type="compositionally biased region" description="Low complexity" evidence="1">
    <location>
        <begin position="15"/>
        <end position="25"/>
    </location>
</feature>
<organism evidence="2 3">
    <name type="scientific">Phytophthora lilii</name>
    <dbReference type="NCBI Taxonomy" id="2077276"/>
    <lineage>
        <taxon>Eukaryota</taxon>
        <taxon>Sar</taxon>
        <taxon>Stramenopiles</taxon>
        <taxon>Oomycota</taxon>
        <taxon>Peronosporomycetes</taxon>
        <taxon>Peronosporales</taxon>
        <taxon>Peronosporaceae</taxon>
        <taxon>Phytophthora</taxon>
    </lineage>
</organism>
<sequence length="259" mass="29106">MRTAEEQARAIHAGTENSTPVPTSPSTFTRTKFAVAHENSGVADPVLDLVNHPDTDMFSTNESDQSSLVPVFDRRSFVDGICFGGTTFNNCLNTLDKLLARFEECRISVSFTKSIFVQSRVDFLSHEVSRDGIRADPKKLEAITKLSFSKTKKGMQAFLGALNYYSRFIQNFAVYGAALYQLKDEDFTTRVTSQSHAEVLKHCNTKWRLHRYFGTSTEQKRFTQCSSPMSGHSARRCCRCITTNYIQSDSVAACSRTQK</sequence>
<dbReference type="EMBL" id="BSXW01001095">
    <property type="protein sequence ID" value="GMF33624.1"/>
    <property type="molecule type" value="Genomic_DNA"/>
</dbReference>
<dbReference type="InterPro" id="IPR043128">
    <property type="entry name" value="Rev_trsase/Diguanyl_cyclase"/>
</dbReference>
<keyword evidence="3" id="KW-1185">Reference proteome</keyword>
<reference evidence="2" key="1">
    <citation type="submission" date="2023-04" db="EMBL/GenBank/DDBJ databases">
        <title>Phytophthora lilii NBRC 32176.</title>
        <authorList>
            <person name="Ichikawa N."/>
            <person name="Sato H."/>
            <person name="Tonouchi N."/>
        </authorList>
    </citation>
    <scope>NUCLEOTIDE SEQUENCE</scope>
    <source>
        <strain evidence="2">NBRC 32176</strain>
    </source>
</reference>
<dbReference type="InterPro" id="IPR051320">
    <property type="entry name" value="Viral_Replic_Matur_Polypro"/>
</dbReference>
<dbReference type="Proteomes" id="UP001165083">
    <property type="component" value="Unassembled WGS sequence"/>
</dbReference>
<feature type="region of interest" description="Disordered" evidence="1">
    <location>
        <begin position="1"/>
        <end position="25"/>
    </location>
</feature>
<dbReference type="Gene3D" id="3.30.70.270">
    <property type="match status" value="2"/>
</dbReference>
<evidence type="ECO:0000256" key="1">
    <source>
        <dbReference type="SAM" id="MobiDB-lite"/>
    </source>
</evidence>